<dbReference type="Proteomes" id="UP000481153">
    <property type="component" value="Unassembled WGS sequence"/>
</dbReference>
<reference evidence="1 2" key="1">
    <citation type="submission" date="2019-07" db="EMBL/GenBank/DDBJ databases">
        <title>Genomics analysis of Aphanomyces spp. identifies a new class of oomycete effector associated with host adaptation.</title>
        <authorList>
            <person name="Gaulin E."/>
        </authorList>
    </citation>
    <scope>NUCLEOTIDE SEQUENCE [LARGE SCALE GENOMIC DNA]</scope>
    <source>
        <strain evidence="1 2">ATCC 201684</strain>
    </source>
</reference>
<gene>
    <name evidence="1" type="ORF">Ae201684_005655</name>
</gene>
<keyword evidence="2" id="KW-1185">Reference proteome</keyword>
<comment type="caution">
    <text evidence="1">The sequence shown here is derived from an EMBL/GenBank/DDBJ whole genome shotgun (WGS) entry which is preliminary data.</text>
</comment>
<evidence type="ECO:0000313" key="2">
    <source>
        <dbReference type="Proteomes" id="UP000481153"/>
    </source>
</evidence>
<sequence length="79" mass="8962">MCLGTVTIWTREIDRCGFLELGEQSARSPLTAHCTCHNVDWNLVIQINHGHLKCRLASFWLAEFETALACILDGWLGFQ</sequence>
<dbReference type="EMBL" id="VJMJ01000073">
    <property type="protein sequence ID" value="KAF0738543.1"/>
    <property type="molecule type" value="Genomic_DNA"/>
</dbReference>
<accession>A0A6G0XE85</accession>
<proteinExistence type="predicted"/>
<name>A0A6G0XE85_9STRA</name>
<protein>
    <submittedName>
        <fullName evidence="1">Uncharacterized protein</fullName>
    </submittedName>
</protein>
<evidence type="ECO:0000313" key="1">
    <source>
        <dbReference type="EMBL" id="KAF0738543.1"/>
    </source>
</evidence>
<dbReference type="AlphaFoldDB" id="A0A6G0XE85"/>
<organism evidence="1 2">
    <name type="scientific">Aphanomyces euteiches</name>
    <dbReference type="NCBI Taxonomy" id="100861"/>
    <lineage>
        <taxon>Eukaryota</taxon>
        <taxon>Sar</taxon>
        <taxon>Stramenopiles</taxon>
        <taxon>Oomycota</taxon>
        <taxon>Saprolegniomycetes</taxon>
        <taxon>Saprolegniales</taxon>
        <taxon>Verrucalvaceae</taxon>
        <taxon>Aphanomyces</taxon>
    </lineage>
</organism>